<keyword evidence="1" id="KW-0378">Hydrolase</keyword>
<gene>
    <name evidence="1" type="ORF">IHE45_14G002500</name>
</gene>
<dbReference type="EMBL" id="CM037024">
    <property type="protein sequence ID" value="KAH7662657.1"/>
    <property type="molecule type" value="Genomic_DNA"/>
</dbReference>
<evidence type="ECO:0000313" key="1">
    <source>
        <dbReference type="EMBL" id="KAH7662657.1"/>
    </source>
</evidence>
<keyword evidence="2" id="KW-1185">Reference proteome</keyword>
<reference evidence="2" key="1">
    <citation type="journal article" date="2022" name="Nat. Commun.">
        <title>Chromosome evolution and the genetic basis of agronomically important traits in greater yam.</title>
        <authorList>
            <person name="Bredeson J.V."/>
            <person name="Lyons J.B."/>
            <person name="Oniyinde I.O."/>
            <person name="Okereke N.R."/>
            <person name="Kolade O."/>
            <person name="Nnabue I."/>
            <person name="Nwadili C.O."/>
            <person name="Hribova E."/>
            <person name="Parker M."/>
            <person name="Nwogha J."/>
            <person name="Shu S."/>
            <person name="Carlson J."/>
            <person name="Kariba R."/>
            <person name="Muthemba S."/>
            <person name="Knop K."/>
            <person name="Barton G.J."/>
            <person name="Sherwood A.V."/>
            <person name="Lopez-Montes A."/>
            <person name="Asiedu R."/>
            <person name="Jamnadass R."/>
            <person name="Muchugi A."/>
            <person name="Goodstein D."/>
            <person name="Egesi C.N."/>
            <person name="Featherston J."/>
            <person name="Asfaw A."/>
            <person name="Simpson G.G."/>
            <person name="Dolezel J."/>
            <person name="Hendre P.S."/>
            <person name="Van Deynze A."/>
            <person name="Kumar P.L."/>
            <person name="Obidiegwu J.E."/>
            <person name="Bhattacharjee R."/>
            <person name="Rokhsar D.S."/>
        </authorList>
    </citation>
    <scope>NUCLEOTIDE SEQUENCE [LARGE SCALE GENOMIC DNA]</scope>
    <source>
        <strain evidence="2">cv. TDa95/00328</strain>
    </source>
</reference>
<accession>A0ACB7UPS7</accession>
<proteinExistence type="predicted"/>
<evidence type="ECO:0000313" key="2">
    <source>
        <dbReference type="Proteomes" id="UP000827976"/>
    </source>
</evidence>
<name>A0ACB7UPS7_DIOAL</name>
<comment type="caution">
    <text evidence="1">The sequence shown here is derived from an EMBL/GenBank/DDBJ whole genome shotgun (WGS) entry which is preliminary data.</text>
</comment>
<sequence>MAVVSAFLRGLCQRLQATIAASDELPLGVDKELGRLLKAFVSIQVTTLEAAENKQSKSKVVQAWLCELKEAAYDADDLLDCLVLKAQEPEVEASGTDVVDQRRCLIFNCGQEHPVTQTELMIQDIRRRVQKLMRKKPFSLNFHHRPSRNYMSHYEVEARKTTSANSGEFGRDEDMEKMIKLLTSEESCVHEDLSLIAIVGRPGVGKTTLARIVYDEHRVASHFPLKMWVTASEVYDAGRLLRSIYESSVGFRVSHSSTMDYIVVTLKNTLAESRYLLILDDVRNEILNSELLREQLECAPSGSKIVITTENEEIAKKMRLPFLCYYLQGLSHGDSWSLFKECALLLDQGACQNSKEIEEVGLEIVTKLEGLPLAVRMVGHLLCFNFDLNDWKMILNADVWRYKSEELRGVPAAVWLSYQHLPPHIKQCFGYCSVFPRDHKFDKQSTVHMWMAQGLIQPQQGKQMEDLGNEYFDYLLKRSFFQNSSCRDESVENEPLRFSIVPYCVGVDYTRPKSLDISEGDYIMHGLIHDLALSITACESLRLSPVAKSMKENVRHFSVQSDKDTIASVLDIGMLHNLRTLLFDRRGSSSFDYDALFMNLRCIRVLCLSDIGLENLPDSIGNLKQLRCLDLTNTSVNTVPHVLCGLCNLQTLKLSISSSTLPPLHHRGMSNLINLRHLKVLNVDEMCKIGQLTSLQELEDFTVLDEDGHRIEELKNMTQLRGKLCISRLENVHTKDEAMEAKLHEKKLIEELVLKWSRDYTGDKRLVESHFATLEALRPHANLKTLIIWSNNGGKIPTWLEDGSLSSLETLEINECYDWDISLLGQLKSLKILRLDGLFGTQHVDMHNDRDVHQLFPCLRILDLINCRGFVEVPQTLVDMQLRLVDPPTLPRLHQSRSSTSSSSLASLRIINCPRLTTLQAGLLAHQSQIQLQALHYLIILHCRELVHLPDHGFSALVSLKTLHIENCPKLRHQPADDSGPTLPSSLIDFRVIKCAGLTSDSFFIGMGRLHSLSSMVIKGKPAFDEDCPPVHLPVFTTLPWGLLQHLKSLKELEIVDCSWLTTLGLQALVSLKRLKVAGCPRLAACSSPSDKSPMLLEYLEIKGSSLQILNGELLHSLINLQELKISECNQLVKFPNEMEEGLHCLVSLKRLSIDNCHILQSLPRELATIPSLEEVCVIDCDCIQSIPEKGLPASLFMLLINCCRSLEQRCLKDGEDWSKKSNANFHSINVPLTSLLPPPRSTIAAEL</sequence>
<organism evidence="1 2">
    <name type="scientific">Dioscorea alata</name>
    <name type="common">Purple yam</name>
    <dbReference type="NCBI Taxonomy" id="55571"/>
    <lineage>
        <taxon>Eukaryota</taxon>
        <taxon>Viridiplantae</taxon>
        <taxon>Streptophyta</taxon>
        <taxon>Embryophyta</taxon>
        <taxon>Tracheophyta</taxon>
        <taxon>Spermatophyta</taxon>
        <taxon>Magnoliopsida</taxon>
        <taxon>Liliopsida</taxon>
        <taxon>Dioscoreales</taxon>
        <taxon>Dioscoreaceae</taxon>
        <taxon>Dioscorea</taxon>
    </lineage>
</organism>
<protein>
    <submittedName>
        <fullName evidence="1">P-loop containing nucleoside triphosphate hydrolase protein</fullName>
    </submittedName>
</protein>
<dbReference type="Proteomes" id="UP000827976">
    <property type="component" value="Chromosome 14"/>
</dbReference>